<dbReference type="PANTHER" id="PTHR34406">
    <property type="entry name" value="PROTEIN YCEI"/>
    <property type="match status" value="1"/>
</dbReference>
<keyword evidence="6" id="KW-1185">Reference proteome</keyword>
<dbReference type="EMBL" id="JBFNQN010000004">
    <property type="protein sequence ID" value="MEW9264615.1"/>
    <property type="molecule type" value="Genomic_DNA"/>
</dbReference>
<feature type="region of interest" description="Disordered" evidence="2">
    <location>
        <begin position="1"/>
        <end position="20"/>
    </location>
</feature>
<keyword evidence="3" id="KW-0472">Membrane</keyword>
<feature type="domain" description="Lipid/polyisoprenoid-binding YceI-like" evidence="4">
    <location>
        <begin position="81"/>
        <end position="248"/>
    </location>
</feature>
<evidence type="ECO:0000313" key="5">
    <source>
        <dbReference type="EMBL" id="MEW9264615.1"/>
    </source>
</evidence>
<dbReference type="Pfam" id="PF04264">
    <property type="entry name" value="YceI"/>
    <property type="match status" value="1"/>
</dbReference>
<keyword evidence="3" id="KW-1133">Transmembrane helix</keyword>
<gene>
    <name evidence="5" type="ORF">AB1207_07640</name>
</gene>
<dbReference type="InterPro" id="IPR007372">
    <property type="entry name" value="Lipid/polyisoprenoid-bd_YceI"/>
</dbReference>
<reference evidence="5 6" key="1">
    <citation type="submission" date="2024-07" db="EMBL/GenBank/DDBJ databases">
        <authorList>
            <person name="Thanompreechachai J."/>
            <person name="Duangmal K."/>
        </authorList>
    </citation>
    <scope>NUCLEOTIDE SEQUENCE [LARGE SCALE GENOMIC DNA]</scope>
    <source>
        <strain evidence="5 6">KCTC 19886</strain>
    </source>
</reference>
<proteinExistence type="inferred from homology"/>
<accession>A0ABV3P4S4</accession>
<feature type="compositionally biased region" description="Low complexity" evidence="2">
    <location>
        <begin position="1"/>
        <end position="17"/>
    </location>
</feature>
<keyword evidence="3" id="KW-0812">Transmembrane</keyword>
<evidence type="ECO:0000313" key="6">
    <source>
        <dbReference type="Proteomes" id="UP001555826"/>
    </source>
</evidence>
<evidence type="ECO:0000256" key="3">
    <source>
        <dbReference type="SAM" id="Phobius"/>
    </source>
</evidence>
<dbReference type="InterPro" id="IPR036761">
    <property type="entry name" value="TTHA0802/YceI-like_sf"/>
</dbReference>
<comment type="caution">
    <text evidence="5">The sequence shown here is derived from an EMBL/GenBank/DDBJ whole genome shotgun (WGS) entry which is preliminary data.</text>
</comment>
<sequence length="250" mass="25263">MSSTSTTDSPSRSTGPGRPRRRRLWIGLAVVVVLLVLAAVVGPRIYAKVEGAKAAAPLVTAGSTPSATATAASTDAALNGSWAITSGGTAGYRVDEVLNGQNVTVTGRTDEVTGSLTVDGGQLTAGKVSVDLASVETDSSARDGQFRGADIMDVDRFPTADFAVTSPVPLGGLEVGSTIAVQLTGAMTLKGTTKDVTVPATVQRTADKAVTVTGSLPVTWSDYGVQAPNLGFVSVQDAGTIEFSVPAVPA</sequence>
<feature type="transmembrane region" description="Helical" evidence="3">
    <location>
        <begin position="24"/>
        <end position="46"/>
    </location>
</feature>
<name>A0ABV3P4S4_9ACTN</name>
<evidence type="ECO:0000256" key="1">
    <source>
        <dbReference type="ARBA" id="ARBA00008812"/>
    </source>
</evidence>
<organism evidence="5 6">
    <name type="scientific">Kineococcus endophyticus</name>
    <dbReference type="NCBI Taxonomy" id="1181883"/>
    <lineage>
        <taxon>Bacteria</taxon>
        <taxon>Bacillati</taxon>
        <taxon>Actinomycetota</taxon>
        <taxon>Actinomycetes</taxon>
        <taxon>Kineosporiales</taxon>
        <taxon>Kineosporiaceae</taxon>
        <taxon>Kineococcus</taxon>
    </lineage>
</organism>
<evidence type="ECO:0000256" key="2">
    <source>
        <dbReference type="SAM" id="MobiDB-lite"/>
    </source>
</evidence>
<dbReference type="SMART" id="SM00867">
    <property type="entry name" value="YceI"/>
    <property type="match status" value="1"/>
</dbReference>
<dbReference type="SUPFAM" id="SSF101874">
    <property type="entry name" value="YceI-like"/>
    <property type="match status" value="1"/>
</dbReference>
<dbReference type="Proteomes" id="UP001555826">
    <property type="component" value="Unassembled WGS sequence"/>
</dbReference>
<protein>
    <submittedName>
        <fullName evidence="5">YceI family protein</fullName>
    </submittedName>
</protein>
<dbReference type="Gene3D" id="2.40.128.110">
    <property type="entry name" value="Lipid/polyisoprenoid-binding, YceI-like"/>
    <property type="match status" value="1"/>
</dbReference>
<comment type="similarity">
    <text evidence="1">Belongs to the UPF0312 family.</text>
</comment>
<evidence type="ECO:0000259" key="4">
    <source>
        <dbReference type="SMART" id="SM00867"/>
    </source>
</evidence>
<dbReference type="PANTHER" id="PTHR34406:SF1">
    <property type="entry name" value="PROTEIN YCEI"/>
    <property type="match status" value="1"/>
</dbReference>
<dbReference type="RefSeq" id="WP_367637370.1">
    <property type="nucleotide sequence ID" value="NZ_JBFNQN010000004.1"/>
</dbReference>